<reference evidence="1 2" key="1">
    <citation type="journal article" date="2021" name="Elife">
        <title>Chloroplast acquisition without the gene transfer in kleptoplastic sea slugs, Plakobranchus ocellatus.</title>
        <authorList>
            <person name="Maeda T."/>
            <person name="Takahashi S."/>
            <person name="Yoshida T."/>
            <person name="Shimamura S."/>
            <person name="Takaki Y."/>
            <person name="Nagai Y."/>
            <person name="Toyoda A."/>
            <person name="Suzuki Y."/>
            <person name="Arimoto A."/>
            <person name="Ishii H."/>
            <person name="Satoh N."/>
            <person name="Nishiyama T."/>
            <person name="Hasebe M."/>
            <person name="Maruyama T."/>
            <person name="Minagawa J."/>
            <person name="Obokata J."/>
            <person name="Shigenobu S."/>
        </authorList>
    </citation>
    <scope>NUCLEOTIDE SEQUENCE [LARGE SCALE GENOMIC DNA]</scope>
</reference>
<name>A0AAV4BHS2_9GAST</name>
<keyword evidence="1" id="KW-0808">Transferase</keyword>
<keyword evidence="1" id="KW-0548">Nucleotidyltransferase</keyword>
<dbReference type="EMBL" id="BLXT01005456">
    <property type="protein sequence ID" value="GFO22886.1"/>
    <property type="molecule type" value="Genomic_DNA"/>
</dbReference>
<evidence type="ECO:0000313" key="2">
    <source>
        <dbReference type="Proteomes" id="UP000735302"/>
    </source>
</evidence>
<organism evidence="1 2">
    <name type="scientific">Plakobranchus ocellatus</name>
    <dbReference type="NCBI Taxonomy" id="259542"/>
    <lineage>
        <taxon>Eukaryota</taxon>
        <taxon>Metazoa</taxon>
        <taxon>Spiralia</taxon>
        <taxon>Lophotrochozoa</taxon>
        <taxon>Mollusca</taxon>
        <taxon>Gastropoda</taxon>
        <taxon>Heterobranchia</taxon>
        <taxon>Euthyneura</taxon>
        <taxon>Panpulmonata</taxon>
        <taxon>Sacoglossa</taxon>
        <taxon>Placobranchoidea</taxon>
        <taxon>Plakobranchidae</taxon>
        <taxon>Plakobranchus</taxon>
    </lineage>
</organism>
<dbReference type="AlphaFoldDB" id="A0AAV4BHS2"/>
<protein>
    <submittedName>
        <fullName evidence="1">RNA-directed DNA polymerase from mobile element jockey</fullName>
    </submittedName>
</protein>
<dbReference type="Proteomes" id="UP000735302">
    <property type="component" value="Unassembled WGS sequence"/>
</dbReference>
<proteinExistence type="predicted"/>
<sequence>MADRSPFKIHRDLKSIIGDETIEVTKLGSSDLMVELKPNHQAKKLGAYTTFIDIPVTVSPHKSLKNSKRVICSRDLRFCSEEEMVEELSGVTHARRIIVRRSEEKIQTDTVVLPLTA</sequence>
<evidence type="ECO:0000313" key="1">
    <source>
        <dbReference type="EMBL" id="GFO22886.1"/>
    </source>
</evidence>
<dbReference type="GO" id="GO:0003964">
    <property type="term" value="F:RNA-directed DNA polymerase activity"/>
    <property type="evidence" value="ECO:0007669"/>
    <property type="project" value="UniProtKB-KW"/>
</dbReference>
<accession>A0AAV4BHS2</accession>
<keyword evidence="1" id="KW-0695">RNA-directed DNA polymerase</keyword>
<keyword evidence="2" id="KW-1185">Reference proteome</keyword>
<comment type="caution">
    <text evidence="1">The sequence shown here is derived from an EMBL/GenBank/DDBJ whole genome shotgun (WGS) entry which is preliminary data.</text>
</comment>
<gene>
    <name evidence="1" type="ORF">PoB_004939100</name>
</gene>